<name>A0ABV3L697_9RHOB</name>
<dbReference type="Gene3D" id="3.40.1530.20">
    <property type="entry name" value="Protein of unknown function (DUF1491)"/>
    <property type="match status" value="1"/>
</dbReference>
<dbReference type="Pfam" id="PF07372">
    <property type="entry name" value="DUF1491"/>
    <property type="match status" value="1"/>
</dbReference>
<comment type="caution">
    <text evidence="1">The sequence shown here is derived from an EMBL/GenBank/DDBJ whole genome shotgun (WGS) entry which is preliminary data.</text>
</comment>
<evidence type="ECO:0000313" key="1">
    <source>
        <dbReference type="EMBL" id="MEV8467105.1"/>
    </source>
</evidence>
<dbReference type="InterPro" id="IPR009964">
    <property type="entry name" value="DUF1491"/>
</dbReference>
<protein>
    <submittedName>
        <fullName evidence="1">DUF1491 family protein</fullName>
    </submittedName>
</protein>
<accession>A0ABV3L697</accession>
<evidence type="ECO:0000313" key="2">
    <source>
        <dbReference type="Proteomes" id="UP001553161"/>
    </source>
</evidence>
<dbReference type="Proteomes" id="UP001553161">
    <property type="component" value="Unassembled WGS sequence"/>
</dbReference>
<proteinExistence type="predicted"/>
<reference evidence="1 2" key="1">
    <citation type="submission" date="2024-07" db="EMBL/GenBank/DDBJ databases">
        <authorList>
            <person name="Kang M."/>
        </authorList>
    </citation>
    <scope>NUCLEOTIDE SEQUENCE [LARGE SCALE GENOMIC DNA]</scope>
    <source>
        <strain evidence="1 2">DFM31</strain>
    </source>
</reference>
<keyword evidence="2" id="KW-1185">Reference proteome</keyword>
<organism evidence="1 2">
    <name type="scientific">Meridianimarinicoccus marinus</name>
    <dbReference type="NCBI Taxonomy" id="3231483"/>
    <lineage>
        <taxon>Bacteria</taxon>
        <taxon>Pseudomonadati</taxon>
        <taxon>Pseudomonadota</taxon>
        <taxon>Alphaproteobacteria</taxon>
        <taxon>Rhodobacterales</taxon>
        <taxon>Paracoccaceae</taxon>
        <taxon>Meridianimarinicoccus</taxon>
    </lineage>
</organism>
<dbReference type="EMBL" id="JBFBVU010000010">
    <property type="protein sequence ID" value="MEV8467105.1"/>
    <property type="molecule type" value="Genomic_DNA"/>
</dbReference>
<gene>
    <name evidence="1" type="ORF">AB0T83_09970</name>
</gene>
<sequence length="109" mass="12227">MIRLAADLWVKAYLRRLQIEHIPAYIAAKGDPTSGAVIVKLATLDGKAVAKQRSYDLMTGERSWMILAEGPEAEVDAVLARQKDRDRDLWIVEVESREGRDLLDHVGLT</sequence>